<feature type="compositionally biased region" description="Acidic residues" evidence="2">
    <location>
        <begin position="523"/>
        <end position="532"/>
    </location>
</feature>
<evidence type="ECO:0000256" key="1">
    <source>
        <dbReference type="PROSITE-ProRule" id="PRU00175"/>
    </source>
</evidence>
<feature type="compositionally biased region" description="Acidic residues" evidence="2">
    <location>
        <begin position="468"/>
        <end position="477"/>
    </location>
</feature>
<dbReference type="EMBL" id="CAJMWV010005303">
    <property type="protein sequence ID" value="CAE6510333.1"/>
    <property type="molecule type" value="Genomic_DNA"/>
</dbReference>
<evidence type="ECO:0000313" key="5">
    <source>
        <dbReference type="Proteomes" id="UP000663831"/>
    </source>
</evidence>
<organism evidence="4 5">
    <name type="scientific">Rhizoctonia solani</name>
    <dbReference type="NCBI Taxonomy" id="456999"/>
    <lineage>
        <taxon>Eukaryota</taxon>
        <taxon>Fungi</taxon>
        <taxon>Dikarya</taxon>
        <taxon>Basidiomycota</taxon>
        <taxon>Agaricomycotina</taxon>
        <taxon>Agaricomycetes</taxon>
        <taxon>Cantharellales</taxon>
        <taxon>Ceratobasidiaceae</taxon>
        <taxon>Rhizoctonia</taxon>
    </lineage>
</organism>
<feature type="region of interest" description="Disordered" evidence="2">
    <location>
        <begin position="23"/>
        <end position="61"/>
    </location>
</feature>
<name>A0A8H3D1W5_9AGAM</name>
<dbReference type="InterPro" id="IPR013083">
    <property type="entry name" value="Znf_RING/FYVE/PHD"/>
</dbReference>
<gene>
    <name evidence="4" type="ORF">RDB_LOCUS130468</name>
</gene>
<keyword evidence="1" id="KW-0479">Metal-binding</keyword>
<dbReference type="PANTHER" id="PTHR12109">
    <property type="entry name" value="RING FINGER PROTEIN 141-RELATED"/>
    <property type="match status" value="1"/>
</dbReference>
<feature type="compositionally biased region" description="Basic and acidic residues" evidence="2">
    <location>
        <begin position="34"/>
        <end position="49"/>
    </location>
</feature>
<dbReference type="PROSITE" id="PS50089">
    <property type="entry name" value="ZF_RING_2"/>
    <property type="match status" value="1"/>
</dbReference>
<reference evidence="4" key="1">
    <citation type="submission" date="2021-01" db="EMBL/GenBank/DDBJ databases">
        <authorList>
            <person name="Kaushik A."/>
        </authorList>
    </citation>
    <scope>NUCLEOTIDE SEQUENCE</scope>
    <source>
        <strain evidence="4">AG3-1AP</strain>
    </source>
</reference>
<dbReference type="Gene3D" id="3.30.40.10">
    <property type="entry name" value="Zinc/RING finger domain, C3HC4 (zinc finger)"/>
    <property type="match status" value="1"/>
</dbReference>
<comment type="caution">
    <text evidence="4">The sequence shown here is derived from an EMBL/GenBank/DDBJ whole genome shotgun (WGS) entry which is preliminary data.</text>
</comment>
<dbReference type="InterPro" id="IPR001841">
    <property type="entry name" value="Znf_RING"/>
</dbReference>
<keyword evidence="1" id="KW-0862">Zinc</keyword>
<protein>
    <recommendedName>
        <fullName evidence="3">RING-type domain-containing protein</fullName>
    </recommendedName>
</protein>
<dbReference type="InterPro" id="IPR047126">
    <property type="entry name" value="RNF141-like"/>
</dbReference>
<dbReference type="GO" id="GO:0051865">
    <property type="term" value="P:protein autoubiquitination"/>
    <property type="evidence" value="ECO:0007669"/>
    <property type="project" value="TreeGrafter"/>
</dbReference>
<feature type="compositionally biased region" description="Acidic residues" evidence="2">
    <location>
        <begin position="397"/>
        <end position="411"/>
    </location>
</feature>
<dbReference type="Pfam" id="PF13923">
    <property type="entry name" value="zf-C3HC4_2"/>
    <property type="match status" value="1"/>
</dbReference>
<sequence>MLVFCLFTRNDFTPLATAMPAARIRQSKAKRPRIPSEDRTDGPEKRPRNGTESPLSSSPNSIHILRDRSRIAWQHKGKWRERTPKRTPMSLAQAADDLFTGTSAQGALVNSALSPPQLDISLVEIASTIHGSSPISPKDVPIPVTPVTSRKEEELQEEIQHLRSQLEQKDQVISRHESTIEIVQSCVYCPICLDPLWRPFVVVPCGHMACQGCLVNWFTSPPPGHADEPDPPPMRQKRKTCPHCRGTVTTRPVEVYGLGGAVAALHPQPPRPPSEVDAPMDPWADIFRPPPVRAARDEEDGVRRCPECFYEIFDGECVGCGRAFSDMSAHTAFGSDDGSVSVFDDDQRSIYGHGGGSLYGGTLYGDEGSDDGSPASLYEAEVPVFDYPPRARVYDSYDEDEDEDDSFIDDAELPRPPPAAYFNHYAVSDSEEEPEDTGYLSARGSRSSPTPVHRTNSYTCSSSSSSLTDDDEEEDDFLPGRGRRGRSVETDILPETAEEADDEDDDEEDEASVNPNVTIDILSGDDDDDDDEPPVRPAARRSAAERWGGWSREDGEPPRGRSLSRRRVVSPEVGSENGSEYFSD</sequence>
<dbReference type="GO" id="GO:0004842">
    <property type="term" value="F:ubiquitin-protein transferase activity"/>
    <property type="evidence" value="ECO:0007669"/>
    <property type="project" value="TreeGrafter"/>
</dbReference>
<proteinExistence type="predicted"/>
<feature type="domain" description="RING-type" evidence="3">
    <location>
        <begin position="189"/>
        <end position="245"/>
    </location>
</feature>
<accession>A0A8H3D1W5</accession>
<dbReference type="SMART" id="SM00184">
    <property type="entry name" value="RING"/>
    <property type="match status" value="1"/>
</dbReference>
<keyword evidence="1" id="KW-0863">Zinc-finger</keyword>
<evidence type="ECO:0000259" key="3">
    <source>
        <dbReference type="PROSITE" id="PS50089"/>
    </source>
</evidence>
<dbReference type="GO" id="GO:0008270">
    <property type="term" value="F:zinc ion binding"/>
    <property type="evidence" value="ECO:0007669"/>
    <property type="project" value="UniProtKB-KW"/>
</dbReference>
<dbReference type="Proteomes" id="UP000663831">
    <property type="component" value="Unassembled WGS sequence"/>
</dbReference>
<feature type="compositionally biased region" description="Polar residues" evidence="2">
    <location>
        <begin position="50"/>
        <end position="61"/>
    </location>
</feature>
<dbReference type="PANTHER" id="PTHR12109:SF3">
    <property type="entry name" value="RING FINGER PROTEIN 141"/>
    <property type="match status" value="1"/>
</dbReference>
<evidence type="ECO:0000256" key="2">
    <source>
        <dbReference type="SAM" id="MobiDB-lite"/>
    </source>
</evidence>
<feature type="region of interest" description="Disordered" evidence="2">
    <location>
        <begin position="397"/>
        <end position="584"/>
    </location>
</feature>
<dbReference type="SUPFAM" id="SSF57850">
    <property type="entry name" value="RING/U-box"/>
    <property type="match status" value="1"/>
</dbReference>
<feature type="compositionally biased region" description="Acidic residues" evidence="2">
    <location>
        <begin position="496"/>
        <end position="511"/>
    </location>
</feature>
<evidence type="ECO:0000313" key="4">
    <source>
        <dbReference type="EMBL" id="CAE6510333.1"/>
    </source>
</evidence>
<feature type="compositionally biased region" description="Polar residues" evidence="2">
    <location>
        <begin position="444"/>
        <end position="460"/>
    </location>
</feature>
<dbReference type="AlphaFoldDB" id="A0A8H3D1W5"/>